<evidence type="ECO:0000313" key="2">
    <source>
        <dbReference type="Proteomes" id="UP000095358"/>
    </source>
</evidence>
<dbReference type="EMBL" id="LPNN01000002">
    <property type="protein sequence ID" value="OEJ91762.1"/>
    <property type="molecule type" value="Genomic_DNA"/>
</dbReference>
<sequence length="343" mass="38413">MNLVDKKDEELYVKPTLEDAEFEVQIDSEESFSSSDEDLYEPLLNNETPVVKIISPSKSYKQSIQDMDLDHETEVINNEYYNESNVVNLLQNLQHEGDTLDESRHNSEKTEEIEDIFTLHPSSSKVLINDETQFDNSTIKTIVSAGFDDSNTHNNNVDYALSTLDSREQQQPVKLLIKKFETISSASSVNSGENSFINKNILNKANTKSNETLKSAIVPILNYEDRIEVVENAIPKQPLNPELKTPVKRDSISDTISVHSKDSFNSNTSYKFFTPLIERNNGRGLSISKEGGSNFLKFKSGNENINFNDLTTSSISKSVLTQEICATATIVLPEIVTSKAAVD</sequence>
<gene>
    <name evidence="1" type="ORF">AWRI3580_g1059</name>
</gene>
<comment type="caution">
    <text evidence="1">The sequence shown here is derived from an EMBL/GenBank/DDBJ whole genome shotgun (WGS) entry which is preliminary data.</text>
</comment>
<proteinExistence type="predicted"/>
<evidence type="ECO:0000313" key="1">
    <source>
        <dbReference type="EMBL" id="OEJ91762.1"/>
    </source>
</evidence>
<dbReference type="AlphaFoldDB" id="A0A1E5RXT0"/>
<name>A0A1E5RXT0_HANUV</name>
<dbReference type="OrthoDB" id="3973116at2759"/>
<dbReference type="Proteomes" id="UP000095358">
    <property type="component" value="Unassembled WGS sequence"/>
</dbReference>
<keyword evidence="2" id="KW-1185">Reference proteome</keyword>
<protein>
    <submittedName>
        <fullName evidence="1">Uncharacterized protein</fullName>
    </submittedName>
</protein>
<accession>A0A1E5RXT0</accession>
<dbReference type="VEuPathDB" id="FungiDB:AWRI3580_g1059"/>
<organism evidence="1 2">
    <name type="scientific">Hanseniaspora uvarum</name>
    <name type="common">Yeast</name>
    <name type="synonym">Kloeckera apiculata</name>
    <dbReference type="NCBI Taxonomy" id="29833"/>
    <lineage>
        <taxon>Eukaryota</taxon>
        <taxon>Fungi</taxon>
        <taxon>Dikarya</taxon>
        <taxon>Ascomycota</taxon>
        <taxon>Saccharomycotina</taxon>
        <taxon>Saccharomycetes</taxon>
        <taxon>Saccharomycodales</taxon>
        <taxon>Saccharomycodaceae</taxon>
        <taxon>Hanseniaspora</taxon>
    </lineage>
</organism>
<reference evidence="2" key="1">
    <citation type="journal article" date="2016" name="Genome Announc.">
        <title>Genome sequences of three species of Hanseniaspora isolated from spontaneous wine fermentations.</title>
        <authorList>
            <person name="Sternes P.R."/>
            <person name="Lee D."/>
            <person name="Kutyna D.R."/>
            <person name="Borneman A.R."/>
        </authorList>
    </citation>
    <scope>NUCLEOTIDE SEQUENCE [LARGE SCALE GENOMIC DNA]</scope>
    <source>
        <strain evidence="2">AWRI3580</strain>
    </source>
</reference>